<evidence type="ECO:0000313" key="3">
    <source>
        <dbReference type="Proteomes" id="UP000291562"/>
    </source>
</evidence>
<proteinExistence type="predicted"/>
<sequence length="312" mass="34640">MQDIKYLNIDDAADIFGISSETIINHVELGQLCAYATVRDWPIIWIPDGAASPVEPRAVFDEHGNRRIAMQTSALVQPKREPTGALAPDEDIFESETLAVLTSLSFSGTVVLNKRDAARVAKGEVSSLSTVESALQTPLGCESSGSMVGFEHSASHFGFTTFPLRRCDVLIATGELESLKKLLIKPKESEPDSQAKYEARNDQVANAQARPKTFPTPQKLRNEQASLRKTEEHLKRHNVVIQAAEKLRAEFPRFTKTNGMASAGAIAKYIDMNPQDYFGADRPLAYSTMVRKINKYEREKKLLRSAERDKDS</sequence>
<feature type="region of interest" description="Disordered" evidence="1">
    <location>
        <begin position="190"/>
        <end position="216"/>
    </location>
</feature>
<evidence type="ECO:0000313" key="2">
    <source>
        <dbReference type="EMBL" id="QBB70172.1"/>
    </source>
</evidence>
<keyword evidence="3" id="KW-1185">Reference proteome</keyword>
<name>A0A411HI11_9GAMM</name>
<gene>
    <name evidence="2" type="ORF">ELE36_07225</name>
</gene>
<dbReference type="KEGG" id="xbc:ELE36_07225"/>
<accession>A0A411HI11</accession>
<reference evidence="2 3" key="1">
    <citation type="submission" date="2019-01" db="EMBL/GenBank/DDBJ databases">
        <title>Pseudolysobacter antarctica gen. nov., sp. nov., isolated from Fildes Peninsula, Antarctica.</title>
        <authorList>
            <person name="Wei Z."/>
            <person name="Peng F."/>
        </authorList>
    </citation>
    <scope>NUCLEOTIDE SEQUENCE [LARGE SCALE GENOMIC DNA]</scope>
    <source>
        <strain evidence="2 3">AQ6-296</strain>
    </source>
</reference>
<protein>
    <submittedName>
        <fullName evidence="2">Uncharacterized protein</fullName>
    </submittedName>
</protein>
<feature type="compositionally biased region" description="Basic and acidic residues" evidence="1">
    <location>
        <begin position="190"/>
        <end position="201"/>
    </location>
</feature>
<evidence type="ECO:0000256" key="1">
    <source>
        <dbReference type="SAM" id="MobiDB-lite"/>
    </source>
</evidence>
<dbReference type="EMBL" id="CP035704">
    <property type="protein sequence ID" value="QBB70172.1"/>
    <property type="molecule type" value="Genomic_DNA"/>
</dbReference>
<organism evidence="2 3">
    <name type="scientific">Pseudolysobacter antarcticus</name>
    <dbReference type="NCBI Taxonomy" id="2511995"/>
    <lineage>
        <taxon>Bacteria</taxon>
        <taxon>Pseudomonadati</taxon>
        <taxon>Pseudomonadota</taxon>
        <taxon>Gammaproteobacteria</taxon>
        <taxon>Lysobacterales</taxon>
        <taxon>Rhodanobacteraceae</taxon>
        <taxon>Pseudolysobacter</taxon>
    </lineage>
</organism>
<dbReference type="Proteomes" id="UP000291562">
    <property type="component" value="Chromosome"/>
</dbReference>
<dbReference type="AlphaFoldDB" id="A0A411HI11"/>